<feature type="transmembrane region" description="Helical" evidence="5">
    <location>
        <begin position="12"/>
        <end position="34"/>
    </location>
</feature>
<evidence type="ECO:0000313" key="6">
    <source>
        <dbReference type="EMBL" id="CCQ45046.1"/>
    </source>
</evidence>
<dbReference type="SUPFAM" id="SSF53448">
    <property type="entry name" value="Nucleotide-diphospho-sugar transferases"/>
    <property type="match status" value="1"/>
</dbReference>
<keyword evidence="5" id="KW-0812">Transmembrane</keyword>
<evidence type="ECO:0000256" key="5">
    <source>
        <dbReference type="SAM" id="Phobius"/>
    </source>
</evidence>
<evidence type="ECO:0000256" key="3">
    <source>
        <dbReference type="ARBA" id="ARBA00022679"/>
    </source>
</evidence>
<keyword evidence="5" id="KW-1133">Transmembrane helix</keyword>
<dbReference type="GO" id="GO:0016757">
    <property type="term" value="F:glycosyltransferase activity"/>
    <property type="evidence" value="ECO:0007669"/>
    <property type="project" value="UniProtKB-KW"/>
</dbReference>
<comment type="similarity">
    <text evidence="1">Belongs to the glycosyltransferase 2 family.</text>
</comment>
<keyword evidence="3 6" id="KW-0808">Transferase</keyword>
<dbReference type="Gene3D" id="3.90.550.10">
    <property type="entry name" value="Spore Coat Polysaccharide Biosynthesis Protein SpsA, Chain A"/>
    <property type="match status" value="1"/>
</dbReference>
<dbReference type="PANTHER" id="PTHR43630">
    <property type="entry name" value="POLY-BETA-1,6-N-ACETYL-D-GLUCOSAMINE SYNTHASE"/>
    <property type="match status" value="1"/>
</dbReference>
<name>A0A024H002_9MICC</name>
<dbReference type="InterPro" id="IPR029044">
    <property type="entry name" value="Nucleotide-diphossugar_trans"/>
</dbReference>
<evidence type="ECO:0000256" key="4">
    <source>
        <dbReference type="SAM" id="MobiDB-lite"/>
    </source>
</evidence>
<dbReference type="STRING" id="861266.ARTSIC4J27_978"/>
<protein>
    <submittedName>
        <fullName evidence="6">Glycosyl transferase 2 family protein</fullName>
    </submittedName>
</protein>
<evidence type="ECO:0000256" key="2">
    <source>
        <dbReference type="ARBA" id="ARBA00022676"/>
    </source>
</evidence>
<feature type="region of interest" description="Disordered" evidence="4">
    <location>
        <begin position="422"/>
        <end position="445"/>
    </location>
</feature>
<proteinExistence type="inferred from homology"/>
<dbReference type="Proteomes" id="UP000035722">
    <property type="component" value="Unassembled WGS sequence"/>
</dbReference>
<reference evidence="7" key="1">
    <citation type="journal article" date="2014" name="Genome Announc.">
        <title>Genome Sequence of Arthrobacter siccitolerans 4J27, a Xeroprotectant-Producing Desiccation-Tolerant Microorganism.</title>
        <authorList>
            <person name="Manzanera M."/>
            <person name="Santa-Cruz-Calvo L."/>
            <person name="Vilchez J.I."/>
            <person name="Garcia-Fontana C."/>
            <person name="Silva-Castro G.A."/>
            <person name="Calvo C."/>
            <person name="Gonzalez-Lopez J."/>
        </authorList>
    </citation>
    <scope>NUCLEOTIDE SEQUENCE [LARGE SCALE GENOMIC DNA]</scope>
    <source>
        <strain evidence="7">4J27</strain>
    </source>
</reference>
<sequence length="445" mass="49667">MMILYGQRIDFVLILAVSLVLLSVLYSVLMLVLSRFEPAYARRRAVTSPAAAAERTVIFVVPCLNEERVLAASLDRLVEMDHPRMQVLVIDDGSNDGTAAIVRARSDPRVSLLQRRLPTARQGKGEALNAAIRHIRSGALGAYTDASDVVVCVVDADGRMEPQALDEVMPLFADPRLGAVQIGVRINNRHQNLLARMQDIEFVLYTEVFQRGRRHLGSVGLGGNGQFVRLSALISLGPAPWSRSLSEDLDLGVRLLIRGWNMEFCSTSAVHQQGLVDVRRWVKQRTRWFQGHLQSWTLVPSVLRDLTGARRVDLLYHLTSPCLLLLASFLSAAFLLWIVSIVIGVFTWSLDFSWWWVSAYAGAFGPALMFGAVYWRQERDHGFVPLTALVVLHVYVGYAFLWYVAGWKAAFRSLAGRNSWAKTDRTTDDQDSAAEELDHPLTAPA</sequence>
<keyword evidence="7" id="KW-1185">Reference proteome</keyword>
<feature type="transmembrane region" description="Helical" evidence="5">
    <location>
        <begin position="382"/>
        <end position="405"/>
    </location>
</feature>
<dbReference type="AlphaFoldDB" id="A0A024H002"/>
<keyword evidence="2" id="KW-0328">Glycosyltransferase</keyword>
<gene>
    <name evidence="6" type="ORF">ARTSIC4J27_978</name>
</gene>
<dbReference type="RefSeq" id="WP_083435320.1">
    <property type="nucleotide sequence ID" value="NZ_CAQI01000031.1"/>
</dbReference>
<evidence type="ECO:0000256" key="1">
    <source>
        <dbReference type="ARBA" id="ARBA00006739"/>
    </source>
</evidence>
<dbReference type="EMBL" id="CAQI01000031">
    <property type="protein sequence ID" value="CCQ45046.1"/>
    <property type="molecule type" value="Genomic_DNA"/>
</dbReference>
<dbReference type="PANTHER" id="PTHR43630:SF1">
    <property type="entry name" value="POLY-BETA-1,6-N-ACETYL-D-GLUCOSAMINE SYNTHASE"/>
    <property type="match status" value="1"/>
</dbReference>
<accession>A0A024H002</accession>
<keyword evidence="5" id="KW-0472">Membrane</keyword>
<organism evidence="6 7">
    <name type="scientific">Pseudarthrobacter siccitolerans</name>
    <dbReference type="NCBI Taxonomy" id="861266"/>
    <lineage>
        <taxon>Bacteria</taxon>
        <taxon>Bacillati</taxon>
        <taxon>Actinomycetota</taxon>
        <taxon>Actinomycetes</taxon>
        <taxon>Micrococcales</taxon>
        <taxon>Micrococcaceae</taxon>
        <taxon>Pseudarthrobacter</taxon>
    </lineage>
</organism>
<comment type="caution">
    <text evidence="6">The sequence shown here is derived from an EMBL/GenBank/DDBJ whole genome shotgun (WGS) entry which is preliminary data.</text>
</comment>
<dbReference type="Pfam" id="PF13641">
    <property type="entry name" value="Glyco_tranf_2_3"/>
    <property type="match status" value="1"/>
</dbReference>
<evidence type="ECO:0000313" key="7">
    <source>
        <dbReference type="Proteomes" id="UP000035722"/>
    </source>
</evidence>
<feature type="transmembrane region" description="Helical" evidence="5">
    <location>
        <begin position="323"/>
        <end position="348"/>
    </location>
</feature>
<feature type="transmembrane region" description="Helical" evidence="5">
    <location>
        <begin position="354"/>
        <end position="375"/>
    </location>
</feature>